<evidence type="ECO:0000256" key="11">
    <source>
        <dbReference type="ARBA" id="ARBA00023310"/>
    </source>
</evidence>
<reference evidence="14 15" key="1">
    <citation type="submission" date="2018-02" db="EMBL/GenBank/DDBJ databases">
        <title>Draft genome sequences of four Legionella pneumophila clinical strains isolated in Ontario.</title>
        <authorList>
            <person name="Fortuna A."/>
            <person name="Ramnarine R."/>
            <person name="Li A."/>
            <person name="Frantz C."/>
            <person name="Mallo G."/>
        </authorList>
    </citation>
    <scope>NUCLEOTIDE SEQUENCE [LARGE SCALE GENOMIC DNA]</scope>
    <source>
        <strain evidence="14 15">LG61</strain>
    </source>
</reference>
<keyword evidence="8 12" id="KW-1133">Transmembrane helix</keyword>
<dbReference type="GO" id="GO:0045259">
    <property type="term" value="C:proton-transporting ATP synthase complex"/>
    <property type="evidence" value="ECO:0007669"/>
    <property type="project" value="UniProtKB-KW"/>
</dbReference>
<keyword evidence="7 12" id="KW-0375">Hydrogen ion transport</keyword>
<feature type="transmembrane region" description="Helical" evidence="12">
    <location>
        <begin position="55"/>
        <end position="73"/>
    </location>
</feature>
<dbReference type="Proteomes" id="UP000239239">
    <property type="component" value="Unassembled WGS sequence"/>
</dbReference>
<dbReference type="NCBIfam" id="NF004477">
    <property type="entry name" value="PRK05815.1-1"/>
    <property type="match status" value="1"/>
</dbReference>
<dbReference type="EMBL" id="PQWY01000001">
    <property type="protein sequence ID" value="PPK33959.1"/>
    <property type="molecule type" value="Genomic_DNA"/>
</dbReference>
<accession>A0A2S6F929</accession>
<dbReference type="GO" id="GO:0016787">
    <property type="term" value="F:hydrolase activity"/>
    <property type="evidence" value="ECO:0007669"/>
    <property type="project" value="UniProtKB-KW"/>
</dbReference>
<dbReference type="HAMAP" id="MF_01393">
    <property type="entry name" value="ATP_synth_a_bact"/>
    <property type="match status" value="1"/>
</dbReference>
<dbReference type="InterPro" id="IPR045082">
    <property type="entry name" value="ATP_syn_F0_a_bact/chloroplast"/>
</dbReference>
<dbReference type="Gene3D" id="1.20.120.220">
    <property type="entry name" value="ATP synthase, F0 complex, subunit A"/>
    <property type="match status" value="1"/>
</dbReference>
<evidence type="ECO:0000256" key="7">
    <source>
        <dbReference type="ARBA" id="ARBA00022781"/>
    </source>
</evidence>
<organism evidence="14 15">
    <name type="scientific">Legionella pneumophila</name>
    <dbReference type="NCBI Taxonomy" id="446"/>
    <lineage>
        <taxon>Bacteria</taxon>
        <taxon>Pseudomonadati</taxon>
        <taxon>Pseudomonadota</taxon>
        <taxon>Gammaproteobacteria</taxon>
        <taxon>Legionellales</taxon>
        <taxon>Legionellaceae</taxon>
        <taxon>Legionella</taxon>
    </lineage>
</organism>
<evidence type="ECO:0000256" key="9">
    <source>
        <dbReference type="ARBA" id="ARBA00023065"/>
    </source>
</evidence>
<keyword evidence="9 12" id="KW-0406">Ion transport</keyword>
<protein>
    <recommendedName>
        <fullName evidence="12 13">ATP synthase subunit a</fullName>
    </recommendedName>
    <alternativeName>
        <fullName evidence="12">ATP synthase F0 sector subunit a</fullName>
    </alternativeName>
    <alternativeName>
        <fullName evidence="12">F-ATPase subunit 6</fullName>
    </alternativeName>
</protein>
<evidence type="ECO:0000256" key="12">
    <source>
        <dbReference type="HAMAP-Rule" id="MF_01393"/>
    </source>
</evidence>
<dbReference type="SUPFAM" id="SSF81336">
    <property type="entry name" value="F1F0 ATP synthase subunit A"/>
    <property type="match status" value="1"/>
</dbReference>
<keyword evidence="5 12" id="KW-0138">CF(0)</keyword>
<keyword evidence="6 12" id="KW-0812">Transmembrane</keyword>
<keyword evidence="10 12" id="KW-0472">Membrane</keyword>
<feature type="transmembrane region" description="Helical" evidence="12">
    <location>
        <begin position="155"/>
        <end position="174"/>
    </location>
</feature>
<keyword evidence="4 12" id="KW-1003">Cell membrane</keyword>
<evidence type="ECO:0000256" key="3">
    <source>
        <dbReference type="ARBA" id="ARBA00022448"/>
    </source>
</evidence>
<sequence>MPHGLLSINRIGQKVTEMVSSTNYIKHHLTYLTYNVNDMTFGSSGGFWTLNLDTIFFSIGLGLIISAIMYLAARKVTTGVPGKLQNFAELMLEFADNQVKDCFHGKNNLIGPLALTIFMWVFLMNFMDIVPVDILPMLAQLVGIHYLKVVPTNDLNLTFGLSLSVFFLIVFYSLKIKGVKGFVKELTLQPFNHPLFIPFNLLLELVGLIAKPISLALRLFGNLYAGELIFILIALLTLNATTSSLISTMTLGTAQFILALAWSIFHILVITLQAFIFMVLTIVYLSLAHEDH</sequence>
<dbReference type="PROSITE" id="PS00449">
    <property type="entry name" value="ATPASE_A"/>
    <property type="match status" value="1"/>
</dbReference>
<dbReference type="NCBIfam" id="TIGR01131">
    <property type="entry name" value="ATP_synt_6_or_A"/>
    <property type="match status" value="1"/>
</dbReference>
<dbReference type="InterPro" id="IPR000568">
    <property type="entry name" value="ATP_synth_F0_asu"/>
</dbReference>
<keyword evidence="3 12" id="KW-0813">Transport</keyword>
<comment type="similarity">
    <text evidence="2 12 13">Belongs to the ATPase A chain family.</text>
</comment>
<keyword evidence="14" id="KW-0378">Hydrolase</keyword>
<dbReference type="GO" id="GO:0046933">
    <property type="term" value="F:proton-transporting ATP synthase activity, rotational mechanism"/>
    <property type="evidence" value="ECO:0007669"/>
    <property type="project" value="UniProtKB-UniRule"/>
</dbReference>
<evidence type="ECO:0000313" key="15">
    <source>
        <dbReference type="Proteomes" id="UP000239239"/>
    </source>
</evidence>
<dbReference type="AlphaFoldDB" id="A0A2S6F929"/>
<dbReference type="CDD" id="cd00310">
    <property type="entry name" value="ATP-synt_Fo_a_6"/>
    <property type="match status" value="1"/>
</dbReference>
<evidence type="ECO:0000256" key="13">
    <source>
        <dbReference type="RuleBase" id="RU000483"/>
    </source>
</evidence>
<comment type="subcellular location">
    <subcellularLocation>
        <location evidence="12 13">Cell membrane</location>
        <topology evidence="12 13">Multi-pass membrane protein</topology>
    </subcellularLocation>
    <subcellularLocation>
        <location evidence="1">Membrane</location>
        <topology evidence="1">Multi-pass membrane protein</topology>
    </subcellularLocation>
</comment>
<proteinExistence type="inferred from homology"/>
<feature type="transmembrane region" description="Helical" evidence="12">
    <location>
        <begin position="258"/>
        <end position="287"/>
    </location>
</feature>
<evidence type="ECO:0000256" key="6">
    <source>
        <dbReference type="ARBA" id="ARBA00022692"/>
    </source>
</evidence>
<dbReference type="PRINTS" id="PR00123">
    <property type="entry name" value="ATPASEA"/>
</dbReference>
<evidence type="ECO:0000256" key="1">
    <source>
        <dbReference type="ARBA" id="ARBA00004141"/>
    </source>
</evidence>
<comment type="function">
    <text evidence="12 13">Key component of the proton channel; it plays a direct role in the translocation of protons across the membrane.</text>
</comment>
<dbReference type="PANTHER" id="PTHR42823:SF3">
    <property type="entry name" value="ATP SYNTHASE SUBUNIT A, CHLOROPLASTIC"/>
    <property type="match status" value="1"/>
</dbReference>
<feature type="transmembrane region" description="Helical" evidence="12">
    <location>
        <begin position="109"/>
        <end position="127"/>
    </location>
</feature>
<dbReference type="FunFam" id="1.20.120.220:FF:000002">
    <property type="entry name" value="ATP synthase subunit a"/>
    <property type="match status" value="1"/>
</dbReference>
<dbReference type="PANTHER" id="PTHR42823">
    <property type="entry name" value="ATP SYNTHASE SUBUNIT A, CHLOROPLASTIC"/>
    <property type="match status" value="1"/>
</dbReference>
<dbReference type="InterPro" id="IPR023011">
    <property type="entry name" value="ATP_synth_F0_asu_AS"/>
</dbReference>
<dbReference type="Pfam" id="PF00119">
    <property type="entry name" value="ATP-synt_A"/>
    <property type="match status" value="1"/>
</dbReference>
<evidence type="ECO:0000256" key="2">
    <source>
        <dbReference type="ARBA" id="ARBA00006810"/>
    </source>
</evidence>
<evidence type="ECO:0000256" key="4">
    <source>
        <dbReference type="ARBA" id="ARBA00022475"/>
    </source>
</evidence>
<evidence type="ECO:0000256" key="8">
    <source>
        <dbReference type="ARBA" id="ARBA00022989"/>
    </source>
</evidence>
<comment type="caution">
    <text evidence="14">The sequence shown here is derived from an EMBL/GenBank/DDBJ whole genome shotgun (WGS) entry which is preliminary data.</text>
</comment>
<dbReference type="OrthoDB" id="9789241at2"/>
<name>A0A2S6F929_LEGPN</name>
<evidence type="ECO:0000256" key="5">
    <source>
        <dbReference type="ARBA" id="ARBA00022547"/>
    </source>
</evidence>
<dbReference type="InterPro" id="IPR035908">
    <property type="entry name" value="F0_ATP_A_sf"/>
</dbReference>
<evidence type="ECO:0000313" key="14">
    <source>
        <dbReference type="EMBL" id="PPK33959.1"/>
    </source>
</evidence>
<keyword evidence="11 12" id="KW-0066">ATP synthesis</keyword>
<feature type="transmembrane region" description="Helical" evidence="12">
    <location>
        <begin position="223"/>
        <end position="246"/>
    </location>
</feature>
<gene>
    <name evidence="12" type="primary">atpB</name>
    <name evidence="14" type="ORF">C3928_00275</name>
</gene>
<dbReference type="GO" id="GO:0042777">
    <property type="term" value="P:proton motive force-driven plasma membrane ATP synthesis"/>
    <property type="evidence" value="ECO:0007669"/>
    <property type="project" value="TreeGrafter"/>
</dbReference>
<evidence type="ECO:0000256" key="10">
    <source>
        <dbReference type="ARBA" id="ARBA00023136"/>
    </source>
</evidence>
<dbReference type="GO" id="GO:0005886">
    <property type="term" value="C:plasma membrane"/>
    <property type="evidence" value="ECO:0007669"/>
    <property type="project" value="UniProtKB-SubCell"/>
</dbReference>